<reference evidence="1 2" key="1">
    <citation type="submission" date="2023-05" db="EMBL/GenBank/DDBJ databases">
        <title>Novel species of genus Flectobacillus isolated from stream in China.</title>
        <authorList>
            <person name="Lu H."/>
        </authorList>
    </citation>
    <scope>NUCLEOTIDE SEQUENCE [LARGE SCALE GENOMIC DNA]</scope>
    <source>
        <strain evidence="1 2">DC10W</strain>
    </source>
</reference>
<accession>A0ABT6YJJ8</accession>
<proteinExistence type="predicted"/>
<organism evidence="1 2">
    <name type="scientific">Flectobacillus longus</name>
    <dbReference type="NCBI Taxonomy" id="2984207"/>
    <lineage>
        <taxon>Bacteria</taxon>
        <taxon>Pseudomonadati</taxon>
        <taxon>Bacteroidota</taxon>
        <taxon>Cytophagia</taxon>
        <taxon>Cytophagales</taxon>
        <taxon>Flectobacillaceae</taxon>
        <taxon>Flectobacillus</taxon>
    </lineage>
</organism>
<dbReference type="EMBL" id="JASHID010000003">
    <property type="protein sequence ID" value="MDI9863604.1"/>
    <property type="molecule type" value="Genomic_DNA"/>
</dbReference>
<name>A0ABT6YJJ8_9BACT</name>
<comment type="caution">
    <text evidence="1">The sequence shown here is derived from an EMBL/GenBank/DDBJ whole genome shotgun (WGS) entry which is preliminary data.</text>
</comment>
<dbReference type="RefSeq" id="WP_283368879.1">
    <property type="nucleotide sequence ID" value="NZ_JASHID010000003.1"/>
</dbReference>
<dbReference type="Proteomes" id="UP001236569">
    <property type="component" value="Unassembled WGS sequence"/>
</dbReference>
<evidence type="ECO:0000313" key="1">
    <source>
        <dbReference type="EMBL" id="MDI9863604.1"/>
    </source>
</evidence>
<dbReference type="PANTHER" id="PTHR43428">
    <property type="entry name" value="ARSENATE REDUCTASE"/>
    <property type="match status" value="1"/>
</dbReference>
<protein>
    <submittedName>
        <fullName evidence="1">Protein-tyrosine-phosphatase</fullName>
    </submittedName>
</protein>
<dbReference type="PANTHER" id="PTHR43428:SF1">
    <property type="entry name" value="ARSENATE REDUCTASE"/>
    <property type="match status" value="1"/>
</dbReference>
<sequence>MMIFSPIKNLIEASIAQFDTIAEERKALLTQISSYISAQVANQEPVRLVYICTHNSRRSHYGQIWAGVAAAYYGIPQVETYSGGTEETAFNERAVAASERLGFRIEKTTDGANPVYQVYFADDVAPVTAFSKKYDSDANPKAGFCAVMTCNSADKNCPVVFGASARVATPYEDPKAFDGTPEESAMYEARSKQIALETLYVFSLVK</sequence>
<dbReference type="Gene3D" id="3.40.50.2300">
    <property type="match status" value="1"/>
</dbReference>
<evidence type="ECO:0000313" key="2">
    <source>
        <dbReference type="Proteomes" id="UP001236569"/>
    </source>
</evidence>
<dbReference type="InterPro" id="IPR036196">
    <property type="entry name" value="Ptyr_pPase_sf"/>
</dbReference>
<gene>
    <name evidence="1" type="ORF">QM480_04675</name>
</gene>
<keyword evidence="2" id="KW-1185">Reference proteome</keyword>
<dbReference type="SUPFAM" id="SSF52788">
    <property type="entry name" value="Phosphotyrosine protein phosphatases I"/>
    <property type="match status" value="1"/>
</dbReference>